<accession>A0A699T8S3</accession>
<reference evidence="1" key="1">
    <citation type="journal article" date="2019" name="Sci. Rep.">
        <title>Draft genome of Tanacetum cinerariifolium, the natural source of mosquito coil.</title>
        <authorList>
            <person name="Yamashiro T."/>
            <person name="Shiraishi A."/>
            <person name="Satake H."/>
            <person name="Nakayama K."/>
        </authorList>
    </citation>
    <scope>NUCLEOTIDE SEQUENCE</scope>
</reference>
<feature type="non-terminal residue" evidence="1">
    <location>
        <position position="1"/>
    </location>
</feature>
<organism evidence="1">
    <name type="scientific">Tanacetum cinerariifolium</name>
    <name type="common">Dalmatian daisy</name>
    <name type="synonym">Chrysanthemum cinerariifolium</name>
    <dbReference type="NCBI Taxonomy" id="118510"/>
    <lineage>
        <taxon>Eukaryota</taxon>
        <taxon>Viridiplantae</taxon>
        <taxon>Streptophyta</taxon>
        <taxon>Embryophyta</taxon>
        <taxon>Tracheophyta</taxon>
        <taxon>Spermatophyta</taxon>
        <taxon>Magnoliopsida</taxon>
        <taxon>eudicotyledons</taxon>
        <taxon>Gunneridae</taxon>
        <taxon>Pentapetalae</taxon>
        <taxon>asterids</taxon>
        <taxon>campanulids</taxon>
        <taxon>Asterales</taxon>
        <taxon>Asteraceae</taxon>
        <taxon>Asteroideae</taxon>
        <taxon>Anthemideae</taxon>
        <taxon>Anthemidinae</taxon>
        <taxon>Tanacetum</taxon>
    </lineage>
</organism>
<dbReference type="EMBL" id="BKCJ011219143">
    <property type="protein sequence ID" value="GFD05561.1"/>
    <property type="molecule type" value="Genomic_DNA"/>
</dbReference>
<proteinExistence type="predicted"/>
<name>A0A699T8S3_TANCI</name>
<evidence type="ECO:0000313" key="1">
    <source>
        <dbReference type="EMBL" id="GFD05561.1"/>
    </source>
</evidence>
<sequence>SLGGDGGRVVAAVLMGLKVVECAARGLVDRVDRVARSVLELGRRWWPAAATMAEGGAVGGEGGGGLCVCVFCIRNELK</sequence>
<gene>
    <name evidence="1" type="ORF">Tci_877530</name>
</gene>
<dbReference type="AlphaFoldDB" id="A0A699T8S3"/>
<protein>
    <submittedName>
        <fullName evidence="1">Uncharacterized protein</fullName>
    </submittedName>
</protein>
<comment type="caution">
    <text evidence="1">The sequence shown here is derived from an EMBL/GenBank/DDBJ whole genome shotgun (WGS) entry which is preliminary data.</text>
</comment>